<evidence type="ECO:0000256" key="1">
    <source>
        <dbReference type="SAM" id="MobiDB-lite"/>
    </source>
</evidence>
<reference evidence="3" key="1">
    <citation type="journal article" date="2015" name="Microbiology">
        <title>Genome of Methanoregula boonei 6A8 reveals adaptations to oligotrophic peatland environments.</title>
        <authorList>
            <person name="Braeuer S."/>
            <person name="Cadillo-Quiroz H."/>
            <person name="Kyrpides N."/>
            <person name="Woyke T."/>
            <person name="Goodwin L."/>
            <person name="Detter C."/>
            <person name="Podell S."/>
            <person name="Yavitt J.B."/>
            <person name="Zinder S.H."/>
        </authorList>
    </citation>
    <scope>NUCLEOTIDE SEQUENCE [LARGE SCALE GENOMIC DNA]</scope>
    <source>
        <strain evidence="3">DSM 21154 / JCM 14090 / 6A8</strain>
    </source>
</reference>
<dbReference type="eggNOG" id="arCOG02257">
    <property type="taxonomic scope" value="Archaea"/>
</dbReference>
<dbReference type="AlphaFoldDB" id="A7I4P0"/>
<dbReference type="Proteomes" id="UP000002408">
    <property type="component" value="Chromosome"/>
</dbReference>
<name>A7I4P0_METB6</name>
<gene>
    <name evidence="2" type="ordered locus">Mboo_0178</name>
</gene>
<dbReference type="HOGENOM" id="CLU_080075_1_0_2"/>
<protein>
    <recommendedName>
        <fullName evidence="4">Nucleic acid binding, OB-fold, tRNA/helicase-type</fullName>
    </recommendedName>
</protein>
<dbReference type="KEGG" id="mbn:Mboo_0178"/>
<keyword evidence="3" id="KW-1185">Reference proteome</keyword>
<evidence type="ECO:0000313" key="2">
    <source>
        <dbReference type="EMBL" id="ABS54701.1"/>
    </source>
</evidence>
<dbReference type="GeneID" id="5411716"/>
<sequence>MSSTAPEMGGRRDASFEREPARRVFASELRECRYQFKDGEDEKSPTFVLLPTGERSNRIFISGTLTEKSRQGEQNVFYRGRVIDPTGTFFVMAGSYQPEAMQQLAKIETPAFVSVTGKPNLYQKPDGSYLVSVRVESITVVEKETRDLWVLDTAARTLDRLDALATGTSPDITKAKEQYPMLDPAVYRKNVFDALAQIKM</sequence>
<dbReference type="RefSeq" id="WP_011991189.1">
    <property type="nucleotide sequence ID" value="NC_009712.1"/>
</dbReference>
<dbReference type="EMBL" id="CP000780">
    <property type="protein sequence ID" value="ABS54701.1"/>
    <property type="molecule type" value="Genomic_DNA"/>
</dbReference>
<feature type="region of interest" description="Disordered" evidence="1">
    <location>
        <begin position="1"/>
        <end position="20"/>
    </location>
</feature>
<dbReference type="OrthoDB" id="56523at2157"/>
<evidence type="ECO:0008006" key="4">
    <source>
        <dbReference type="Google" id="ProtNLM"/>
    </source>
</evidence>
<dbReference type="STRING" id="456442.Mboo_0178"/>
<feature type="compositionally biased region" description="Basic and acidic residues" evidence="1">
    <location>
        <begin position="9"/>
        <end position="20"/>
    </location>
</feature>
<proteinExistence type="predicted"/>
<organism evidence="2 3">
    <name type="scientific">Methanoregula boonei (strain DSM 21154 / JCM 14090 / 6A8)</name>
    <dbReference type="NCBI Taxonomy" id="456442"/>
    <lineage>
        <taxon>Archaea</taxon>
        <taxon>Methanobacteriati</taxon>
        <taxon>Methanobacteriota</taxon>
        <taxon>Stenosarchaea group</taxon>
        <taxon>Methanomicrobia</taxon>
        <taxon>Methanomicrobiales</taxon>
        <taxon>Methanoregulaceae</taxon>
        <taxon>Methanoregula</taxon>
    </lineage>
</organism>
<accession>A7I4P0</accession>
<evidence type="ECO:0000313" key="3">
    <source>
        <dbReference type="Proteomes" id="UP000002408"/>
    </source>
</evidence>